<keyword evidence="2" id="KW-0812">Transmembrane</keyword>
<keyword evidence="2" id="KW-0472">Membrane</keyword>
<feature type="transmembrane region" description="Helical" evidence="2">
    <location>
        <begin position="261"/>
        <end position="277"/>
    </location>
</feature>
<dbReference type="GO" id="GO:0051999">
    <property type="term" value="P:mannosyl-inositol phosphorylceramide biosynthetic process"/>
    <property type="evidence" value="ECO:0007669"/>
    <property type="project" value="TreeGrafter"/>
</dbReference>
<sequence length="280" mass="33360">MIPKIIHKTGPFNNINSLPECLKDIFNHNKKLNKNYSFRYYNDADATTIIKYFDKDVYEAYNSIIPKAFKMDIFRMVILYLYGGIYSDLSQKFNVSLSKIINHDKDKLIICQNMEICFMASYPKNELFKFILDYQINNIKNRDYGECKTDITGPVAVRKAFNIYFNKNIKNDIKLGNYDDNINVLLKIKYMDNIFNKLIDSIRREKRYKMYLVDINNKRLIKMYCRNHKKLLYNETHIPHYGELYNKRRVFIDGNPDFKKLFILILSVGLFIVSCIIKNT</sequence>
<accession>A0A6C0EI60</accession>
<dbReference type="Gene3D" id="3.90.550.20">
    <property type="match status" value="1"/>
</dbReference>
<dbReference type="Pfam" id="PF04488">
    <property type="entry name" value="Gly_transf_sug"/>
    <property type="match status" value="1"/>
</dbReference>
<dbReference type="EMBL" id="MN738865">
    <property type="protein sequence ID" value="QHT28866.1"/>
    <property type="molecule type" value="Genomic_DNA"/>
</dbReference>
<protein>
    <submittedName>
        <fullName evidence="3">Uncharacterized protein</fullName>
    </submittedName>
</protein>
<dbReference type="SUPFAM" id="SSF53448">
    <property type="entry name" value="Nucleotide-diphospho-sugar transferases"/>
    <property type="match status" value="1"/>
</dbReference>
<dbReference type="GO" id="GO:0016020">
    <property type="term" value="C:membrane"/>
    <property type="evidence" value="ECO:0007669"/>
    <property type="project" value="GOC"/>
</dbReference>
<dbReference type="PANTHER" id="PTHR32385">
    <property type="entry name" value="MANNOSYL PHOSPHORYLINOSITOL CERAMIDE SYNTHASE"/>
    <property type="match status" value="1"/>
</dbReference>
<dbReference type="InterPro" id="IPR007577">
    <property type="entry name" value="GlycoTrfase_DXD_sugar-bd_CS"/>
</dbReference>
<organism evidence="3">
    <name type="scientific">viral metagenome</name>
    <dbReference type="NCBI Taxonomy" id="1070528"/>
    <lineage>
        <taxon>unclassified sequences</taxon>
        <taxon>metagenomes</taxon>
        <taxon>organismal metagenomes</taxon>
    </lineage>
</organism>
<evidence type="ECO:0000256" key="1">
    <source>
        <dbReference type="ARBA" id="ARBA00022679"/>
    </source>
</evidence>
<dbReference type="InterPro" id="IPR029044">
    <property type="entry name" value="Nucleotide-diphossugar_trans"/>
</dbReference>
<dbReference type="PANTHER" id="PTHR32385:SF15">
    <property type="entry name" value="INOSITOL PHOSPHOCERAMIDE MANNOSYLTRANSFERASE 1"/>
    <property type="match status" value="1"/>
</dbReference>
<name>A0A6C0EI60_9ZZZZ</name>
<keyword evidence="2" id="KW-1133">Transmembrane helix</keyword>
<evidence type="ECO:0000313" key="3">
    <source>
        <dbReference type="EMBL" id="QHT28866.1"/>
    </source>
</evidence>
<dbReference type="AlphaFoldDB" id="A0A6C0EI60"/>
<dbReference type="GO" id="GO:0000030">
    <property type="term" value="F:mannosyltransferase activity"/>
    <property type="evidence" value="ECO:0007669"/>
    <property type="project" value="TreeGrafter"/>
</dbReference>
<proteinExistence type="predicted"/>
<evidence type="ECO:0000256" key="2">
    <source>
        <dbReference type="SAM" id="Phobius"/>
    </source>
</evidence>
<reference evidence="3" key="1">
    <citation type="journal article" date="2020" name="Nature">
        <title>Giant virus diversity and host interactions through global metagenomics.</title>
        <authorList>
            <person name="Schulz F."/>
            <person name="Roux S."/>
            <person name="Paez-Espino D."/>
            <person name="Jungbluth S."/>
            <person name="Walsh D.A."/>
            <person name="Denef V.J."/>
            <person name="McMahon K.D."/>
            <person name="Konstantinidis K.T."/>
            <person name="Eloe-Fadrosh E.A."/>
            <person name="Kyrpides N.C."/>
            <person name="Woyke T."/>
        </authorList>
    </citation>
    <scope>NUCLEOTIDE SEQUENCE</scope>
    <source>
        <strain evidence="3">GVMAG-M-3300001351-8</strain>
    </source>
</reference>
<keyword evidence="1" id="KW-0808">Transferase</keyword>
<dbReference type="InterPro" id="IPR051706">
    <property type="entry name" value="Glycosyltransferase_domain"/>
</dbReference>